<evidence type="ECO:0000313" key="3">
    <source>
        <dbReference type="EMBL" id="KAL0394775.1"/>
    </source>
</evidence>
<reference evidence="3" key="2">
    <citation type="journal article" date="2024" name="Plant">
        <title>Genomic evolution and insights into agronomic trait innovations of Sesamum species.</title>
        <authorList>
            <person name="Miao H."/>
            <person name="Wang L."/>
            <person name="Qu L."/>
            <person name="Liu H."/>
            <person name="Sun Y."/>
            <person name="Le M."/>
            <person name="Wang Q."/>
            <person name="Wei S."/>
            <person name="Zheng Y."/>
            <person name="Lin W."/>
            <person name="Duan Y."/>
            <person name="Cao H."/>
            <person name="Xiong S."/>
            <person name="Wang X."/>
            <person name="Wei L."/>
            <person name="Li C."/>
            <person name="Ma Q."/>
            <person name="Ju M."/>
            <person name="Zhao R."/>
            <person name="Li G."/>
            <person name="Mu C."/>
            <person name="Tian Q."/>
            <person name="Mei H."/>
            <person name="Zhang T."/>
            <person name="Gao T."/>
            <person name="Zhang H."/>
        </authorList>
    </citation>
    <scope>NUCLEOTIDE SEQUENCE</scope>
    <source>
        <strain evidence="3">KEN1</strain>
    </source>
</reference>
<sequence length="388" mass="45140">MWRNTRCYHNLLVNQEEGMERARPQGTKNVGEQVSKHVTSWKKKWRADLPYRKMSCLLHPLREAPPEEERSQRRGRAATRQASIGGTGNIQAFPLAVAPPKRSPFATHILAEAIQPGVKIPNISEYDGTKDPQDHLDRFLAKADLLDISDAAYCKIFRTTFAGKAMVWFNQLPIGTIDSFEQLSQRFLHHFAINKRYPKTASYLFTVIQREHESLQDYMQRFSKAVLELPHVNPELLASIMQQNLRRGRGEEEEGHSRRPPNDNQRDRRCGPPPDITRYTPLKAPRAEILVVTERQGIIQWPLQMRKNSKRMKSDRYCLFYKDRGHSTEECLHLKDEIEKLIQRGYLKEYVDRNNQPREGNSRPSREGCEREARQNQPNQDNPQRPGL</sequence>
<feature type="compositionally biased region" description="Basic and acidic residues" evidence="1">
    <location>
        <begin position="60"/>
        <end position="72"/>
    </location>
</feature>
<reference evidence="3" key="1">
    <citation type="submission" date="2020-06" db="EMBL/GenBank/DDBJ databases">
        <authorList>
            <person name="Li T."/>
            <person name="Hu X."/>
            <person name="Zhang T."/>
            <person name="Song X."/>
            <person name="Zhang H."/>
            <person name="Dai N."/>
            <person name="Sheng W."/>
            <person name="Hou X."/>
            <person name="Wei L."/>
        </authorList>
    </citation>
    <scope>NUCLEOTIDE SEQUENCE</scope>
    <source>
        <strain evidence="3">KEN1</strain>
        <tissue evidence="3">Leaf</tissue>
    </source>
</reference>
<accession>A0AAW2SQB7</accession>
<dbReference type="Pfam" id="PF03732">
    <property type="entry name" value="Retrotrans_gag"/>
    <property type="match status" value="1"/>
</dbReference>
<organism evidence="3">
    <name type="scientific">Sesamum latifolium</name>
    <dbReference type="NCBI Taxonomy" id="2727402"/>
    <lineage>
        <taxon>Eukaryota</taxon>
        <taxon>Viridiplantae</taxon>
        <taxon>Streptophyta</taxon>
        <taxon>Embryophyta</taxon>
        <taxon>Tracheophyta</taxon>
        <taxon>Spermatophyta</taxon>
        <taxon>Magnoliopsida</taxon>
        <taxon>eudicotyledons</taxon>
        <taxon>Gunneridae</taxon>
        <taxon>Pentapetalae</taxon>
        <taxon>asterids</taxon>
        <taxon>lamiids</taxon>
        <taxon>Lamiales</taxon>
        <taxon>Pedaliaceae</taxon>
        <taxon>Sesamum</taxon>
    </lineage>
</organism>
<feature type="compositionally biased region" description="Basic and acidic residues" evidence="1">
    <location>
        <begin position="351"/>
        <end position="374"/>
    </location>
</feature>
<evidence type="ECO:0000256" key="1">
    <source>
        <dbReference type="SAM" id="MobiDB-lite"/>
    </source>
</evidence>
<protein>
    <recommendedName>
        <fullName evidence="2">Retrotransposon gag domain-containing protein</fullName>
    </recommendedName>
</protein>
<dbReference type="InterPro" id="IPR005162">
    <property type="entry name" value="Retrotrans_gag_dom"/>
</dbReference>
<dbReference type="AlphaFoldDB" id="A0AAW2SQB7"/>
<evidence type="ECO:0000259" key="2">
    <source>
        <dbReference type="Pfam" id="PF03732"/>
    </source>
</evidence>
<feature type="region of interest" description="Disordered" evidence="1">
    <location>
        <begin position="245"/>
        <end position="282"/>
    </location>
</feature>
<feature type="compositionally biased region" description="Basic and acidic residues" evidence="1">
    <location>
        <begin position="255"/>
        <end position="270"/>
    </location>
</feature>
<proteinExistence type="predicted"/>
<comment type="caution">
    <text evidence="3">The sequence shown here is derived from an EMBL/GenBank/DDBJ whole genome shotgun (WGS) entry which is preliminary data.</text>
</comment>
<dbReference type="PANTHER" id="PTHR33223:SF10">
    <property type="entry name" value="AMINOTRANSFERASE-LIKE PLANT MOBILE DOMAIN-CONTAINING PROTEIN"/>
    <property type="match status" value="1"/>
</dbReference>
<feature type="region of interest" description="Disordered" evidence="1">
    <location>
        <begin position="351"/>
        <end position="388"/>
    </location>
</feature>
<name>A0AAW2SQB7_9LAMI</name>
<dbReference type="EMBL" id="JACGWN010000016">
    <property type="protein sequence ID" value="KAL0394775.1"/>
    <property type="molecule type" value="Genomic_DNA"/>
</dbReference>
<feature type="region of interest" description="Disordered" evidence="1">
    <location>
        <begin position="60"/>
        <end position="83"/>
    </location>
</feature>
<feature type="compositionally biased region" description="Low complexity" evidence="1">
    <location>
        <begin position="375"/>
        <end position="388"/>
    </location>
</feature>
<dbReference type="PANTHER" id="PTHR33223">
    <property type="entry name" value="CCHC-TYPE DOMAIN-CONTAINING PROTEIN"/>
    <property type="match status" value="1"/>
</dbReference>
<feature type="domain" description="Retrotransposon gag" evidence="2">
    <location>
        <begin position="155"/>
        <end position="235"/>
    </location>
</feature>
<gene>
    <name evidence="3" type="ORF">Slati_4443700</name>
</gene>